<dbReference type="InterPro" id="IPR005511">
    <property type="entry name" value="SMP-30"/>
</dbReference>
<dbReference type="Gene3D" id="2.120.10.30">
    <property type="entry name" value="TolB, C-terminal domain"/>
    <property type="match status" value="1"/>
</dbReference>
<dbReference type="GO" id="GO:0005509">
    <property type="term" value="F:calcium ion binding"/>
    <property type="evidence" value="ECO:0007669"/>
    <property type="project" value="TreeGrafter"/>
</dbReference>
<evidence type="ECO:0000256" key="2">
    <source>
        <dbReference type="PIRSR" id="PIRSR605511-1"/>
    </source>
</evidence>
<feature type="binding site" evidence="3">
    <location>
        <position position="101"/>
    </location>
    <ligand>
        <name>substrate</name>
    </ligand>
</feature>
<accession>A0A7W6G8I5</accession>
<dbReference type="AlphaFoldDB" id="A0A7W6G8I5"/>
<feature type="binding site" evidence="3">
    <location>
        <position position="121"/>
    </location>
    <ligand>
        <name>substrate</name>
    </ligand>
</feature>
<comment type="caution">
    <text evidence="5">The sequence shown here is derived from an EMBL/GenBank/DDBJ whole genome shotgun (WGS) entry which is preliminary data.</text>
</comment>
<organism evidence="5 6">
    <name type="scientific">Novosphingobium sediminicola</name>
    <dbReference type="NCBI Taxonomy" id="563162"/>
    <lineage>
        <taxon>Bacteria</taxon>
        <taxon>Pseudomonadati</taxon>
        <taxon>Pseudomonadota</taxon>
        <taxon>Alphaproteobacteria</taxon>
        <taxon>Sphingomonadales</taxon>
        <taxon>Sphingomonadaceae</taxon>
        <taxon>Novosphingobium</taxon>
    </lineage>
</organism>
<dbReference type="GO" id="GO:0004341">
    <property type="term" value="F:gluconolactonase activity"/>
    <property type="evidence" value="ECO:0007669"/>
    <property type="project" value="TreeGrafter"/>
</dbReference>
<comment type="similarity">
    <text evidence="1">Belongs to the SMP-30/CGR1 family.</text>
</comment>
<evidence type="ECO:0000256" key="3">
    <source>
        <dbReference type="PIRSR" id="PIRSR605511-2"/>
    </source>
</evidence>
<dbReference type="PRINTS" id="PR01790">
    <property type="entry name" value="SMP30FAMILY"/>
</dbReference>
<reference evidence="5 6" key="1">
    <citation type="submission" date="2020-08" db="EMBL/GenBank/DDBJ databases">
        <title>Genomic Encyclopedia of Type Strains, Phase IV (KMG-IV): sequencing the most valuable type-strain genomes for metagenomic binning, comparative biology and taxonomic classification.</title>
        <authorList>
            <person name="Goeker M."/>
        </authorList>
    </citation>
    <scope>NUCLEOTIDE SEQUENCE [LARGE SCALE GENOMIC DNA]</scope>
    <source>
        <strain evidence="5 6">DSM 27057</strain>
    </source>
</reference>
<feature type="binding site" evidence="3">
    <location>
        <position position="103"/>
    </location>
    <ligand>
        <name>substrate</name>
    </ligand>
</feature>
<dbReference type="PANTHER" id="PTHR10907:SF47">
    <property type="entry name" value="REGUCALCIN"/>
    <property type="match status" value="1"/>
</dbReference>
<proteinExistence type="inferred from homology"/>
<keyword evidence="3" id="KW-0862">Zinc</keyword>
<protein>
    <submittedName>
        <fullName evidence="5">Sugar lactone lactonase YvrE</fullName>
    </submittedName>
</protein>
<keyword evidence="3" id="KW-0479">Metal-binding</keyword>
<feature type="binding site" evidence="3">
    <location>
        <position position="17"/>
    </location>
    <ligand>
        <name>a divalent metal cation</name>
        <dbReference type="ChEBI" id="CHEBI:60240"/>
    </ligand>
</feature>
<feature type="active site" description="Proton donor/acceptor" evidence="2">
    <location>
        <position position="198"/>
    </location>
</feature>
<dbReference type="RefSeq" id="WP_183628407.1">
    <property type="nucleotide sequence ID" value="NZ_JACIDX010000021.1"/>
</dbReference>
<dbReference type="InterPro" id="IPR011042">
    <property type="entry name" value="6-blade_b-propeller_TolB-like"/>
</dbReference>
<evidence type="ECO:0000259" key="4">
    <source>
        <dbReference type="Pfam" id="PF08450"/>
    </source>
</evidence>
<evidence type="ECO:0000313" key="5">
    <source>
        <dbReference type="EMBL" id="MBB3957265.1"/>
    </source>
</evidence>
<dbReference type="SUPFAM" id="SSF63829">
    <property type="entry name" value="Calcium-dependent phosphotriesterase"/>
    <property type="match status" value="1"/>
</dbReference>
<evidence type="ECO:0000256" key="1">
    <source>
        <dbReference type="ARBA" id="ARBA00008853"/>
    </source>
</evidence>
<feature type="binding site" evidence="3">
    <location>
        <position position="149"/>
    </location>
    <ligand>
        <name>a divalent metal cation</name>
        <dbReference type="ChEBI" id="CHEBI:60240"/>
    </ligand>
</feature>
<gene>
    <name evidence="5" type="ORF">GGR38_004239</name>
</gene>
<comment type="cofactor">
    <cofactor evidence="3">
        <name>Zn(2+)</name>
        <dbReference type="ChEBI" id="CHEBI:29105"/>
    </cofactor>
    <text evidence="3">Binds 1 divalent metal cation per subunit.</text>
</comment>
<dbReference type="PANTHER" id="PTHR10907">
    <property type="entry name" value="REGUCALCIN"/>
    <property type="match status" value="1"/>
</dbReference>
<sequence length="285" mass="31051">MGDWTIIERARRDILGEGITYVAREDALYWVDIIGQRVNRYGLGDGQYREWAMPEMAGWLIERSAGGGFVAGLKSGFHHLSLDPFALEPIAAPEPDLPFNRMNDACADAYGRIWAGTMSMDGSRDEGALYRLDPDLSWHRMDAPYAIANGPAISPDGATLYHTDSAKGLVYRFALHDDGSLGPREVFLEFPDAWGSPDGMTVDAQGGIWIAHWGAGCVSRFDPAGGRERWIDLPASQITRPCFAGADYSRLFLTSAADGVDEPLAGSVFEVEAGVFGLPPRMFGA</sequence>
<dbReference type="InterPro" id="IPR013658">
    <property type="entry name" value="SGL"/>
</dbReference>
<name>A0A7W6G8I5_9SPHN</name>
<dbReference type="Pfam" id="PF08450">
    <property type="entry name" value="SGL"/>
    <property type="match status" value="1"/>
</dbReference>
<feature type="domain" description="SMP-30/Gluconolactonase/LRE-like region" evidence="4">
    <location>
        <begin position="15"/>
        <end position="256"/>
    </location>
</feature>
<dbReference type="EMBL" id="JACIDX010000021">
    <property type="protein sequence ID" value="MBB3957265.1"/>
    <property type="molecule type" value="Genomic_DNA"/>
</dbReference>
<dbReference type="GO" id="GO:0019853">
    <property type="term" value="P:L-ascorbic acid biosynthetic process"/>
    <property type="evidence" value="ECO:0007669"/>
    <property type="project" value="TreeGrafter"/>
</dbReference>
<feature type="binding site" evidence="3">
    <location>
        <position position="198"/>
    </location>
    <ligand>
        <name>a divalent metal cation</name>
        <dbReference type="ChEBI" id="CHEBI:60240"/>
    </ligand>
</feature>
<dbReference type="Proteomes" id="UP000548867">
    <property type="component" value="Unassembled WGS sequence"/>
</dbReference>
<keyword evidence="6" id="KW-1185">Reference proteome</keyword>
<evidence type="ECO:0000313" key="6">
    <source>
        <dbReference type="Proteomes" id="UP000548867"/>
    </source>
</evidence>